<evidence type="ECO:0000256" key="1">
    <source>
        <dbReference type="ARBA" id="ARBA00001342"/>
    </source>
</evidence>
<name>A0ABV5AD51_9BACL</name>
<comment type="similarity">
    <text evidence="3">Belongs to the class II aldolase/RraA-like family.</text>
</comment>
<sequence>METLSVDTFKKLREVSTASLTSELLKLGYRNTFMKGVHPLHTNSRLVGYAFTLRYIPAREDLDFQVEYDNLKNPQRVAVETIGENEVLVIDSRGDISAASLGHILCTRLKCRGAAGLVTDGALRDTPAIRNMDFPTYAQAAHGTTSSVVHHPVDFQIPIACGGVMVQPGDLIVGDDEGVVVIPAHVAEEVVNRCHERDLLEGWIQEKVASGASIRGLYPPDESTLAEYKAWRDSQARS</sequence>
<evidence type="ECO:0000256" key="3">
    <source>
        <dbReference type="ARBA" id="ARBA00008621"/>
    </source>
</evidence>
<evidence type="ECO:0000256" key="2">
    <source>
        <dbReference type="ARBA" id="ARBA00001968"/>
    </source>
</evidence>
<dbReference type="PANTHER" id="PTHR33254:SF16">
    <property type="entry name" value="BLR3842 PROTEIN"/>
    <property type="match status" value="1"/>
</dbReference>
<dbReference type="CDD" id="cd16841">
    <property type="entry name" value="RraA_family"/>
    <property type="match status" value="1"/>
</dbReference>
<dbReference type="SUPFAM" id="SSF89562">
    <property type="entry name" value="RraA-like"/>
    <property type="match status" value="1"/>
</dbReference>
<keyword evidence="13" id="KW-1185">Reference proteome</keyword>
<comment type="cofactor">
    <cofactor evidence="2">
        <name>a divalent metal cation</name>
        <dbReference type="ChEBI" id="CHEBI:60240"/>
    </cofactor>
</comment>
<protein>
    <recommendedName>
        <fullName evidence="7">Putative 4-hydroxy-4-methyl-2-oxoglutarate aldolase</fullName>
        <ecNumber evidence="6">4.1.1.112</ecNumber>
        <ecNumber evidence="5">4.1.3.17</ecNumber>
    </recommendedName>
    <alternativeName>
        <fullName evidence="10">Oxaloacetate decarboxylase</fullName>
    </alternativeName>
    <alternativeName>
        <fullName evidence="9">RraA-like protein</fullName>
    </alternativeName>
</protein>
<dbReference type="EC" id="4.1.1.112" evidence="6"/>
<evidence type="ECO:0000256" key="9">
    <source>
        <dbReference type="ARBA" id="ARBA00030169"/>
    </source>
</evidence>
<organism evidence="12 13">
    <name type="scientific">Alicyclobacillus fastidiosus</name>
    <dbReference type="NCBI Taxonomy" id="392011"/>
    <lineage>
        <taxon>Bacteria</taxon>
        <taxon>Bacillati</taxon>
        <taxon>Bacillota</taxon>
        <taxon>Bacilli</taxon>
        <taxon>Bacillales</taxon>
        <taxon>Alicyclobacillaceae</taxon>
        <taxon>Alicyclobacillus</taxon>
    </lineage>
</organism>
<gene>
    <name evidence="12" type="ORF">KKP3000_002847</name>
</gene>
<evidence type="ECO:0000256" key="11">
    <source>
        <dbReference type="ARBA" id="ARBA00047973"/>
    </source>
</evidence>
<proteinExistence type="inferred from homology"/>
<evidence type="ECO:0000313" key="12">
    <source>
        <dbReference type="EMBL" id="MFB5189572.1"/>
    </source>
</evidence>
<dbReference type="PANTHER" id="PTHR33254">
    <property type="entry name" value="4-HYDROXY-4-METHYL-2-OXOGLUTARATE ALDOLASE 3-RELATED"/>
    <property type="match status" value="1"/>
</dbReference>
<evidence type="ECO:0000256" key="5">
    <source>
        <dbReference type="ARBA" id="ARBA00012213"/>
    </source>
</evidence>
<comment type="catalytic activity">
    <reaction evidence="11">
        <text>oxaloacetate + H(+) = pyruvate + CO2</text>
        <dbReference type="Rhea" id="RHEA:15641"/>
        <dbReference type="ChEBI" id="CHEBI:15361"/>
        <dbReference type="ChEBI" id="CHEBI:15378"/>
        <dbReference type="ChEBI" id="CHEBI:16452"/>
        <dbReference type="ChEBI" id="CHEBI:16526"/>
        <dbReference type="EC" id="4.1.1.112"/>
    </reaction>
</comment>
<evidence type="ECO:0000256" key="8">
    <source>
        <dbReference type="ARBA" id="ARBA00025046"/>
    </source>
</evidence>
<dbReference type="EMBL" id="JBDXSU010000003">
    <property type="protein sequence ID" value="MFB5189572.1"/>
    <property type="molecule type" value="Genomic_DNA"/>
</dbReference>
<evidence type="ECO:0000256" key="6">
    <source>
        <dbReference type="ARBA" id="ARBA00012947"/>
    </source>
</evidence>
<dbReference type="InterPro" id="IPR005493">
    <property type="entry name" value="RraA/RraA-like"/>
</dbReference>
<comment type="catalytic activity">
    <reaction evidence="1">
        <text>4-hydroxy-4-methyl-2-oxoglutarate = 2 pyruvate</text>
        <dbReference type="Rhea" id="RHEA:22748"/>
        <dbReference type="ChEBI" id="CHEBI:15361"/>
        <dbReference type="ChEBI" id="CHEBI:58276"/>
        <dbReference type="EC" id="4.1.3.17"/>
    </reaction>
</comment>
<comment type="caution">
    <text evidence="12">The sequence shown here is derived from an EMBL/GenBank/DDBJ whole genome shotgun (WGS) entry which is preliminary data.</text>
</comment>
<evidence type="ECO:0000256" key="7">
    <source>
        <dbReference type="ARBA" id="ARBA00016549"/>
    </source>
</evidence>
<evidence type="ECO:0000256" key="10">
    <source>
        <dbReference type="ARBA" id="ARBA00032305"/>
    </source>
</evidence>
<dbReference type="Proteomes" id="UP001579974">
    <property type="component" value="Unassembled WGS sequence"/>
</dbReference>
<dbReference type="EC" id="4.1.3.17" evidence="5"/>
<dbReference type="Gene3D" id="3.50.30.40">
    <property type="entry name" value="Ribonuclease E inhibitor RraA/RraA-like"/>
    <property type="match status" value="1"/>
</dbReference>
<comment type="subunit">
    <text evidence="4">Homotrimer.</text>
</comment>
<accession>A0ABV5AD51</accession>
<dbReference type="Pfam" id="PF03737">
    <property type="entry name" value="RraA-like"/>
    <property type="match status" value="1"/>
</dbReference>
<evidence type="ECO:0000256" key="4">
    <source>
        <dbReference type="ARBA" id="ARBA00011233"/>
    </source>
</evidence>
<dbReference type="InterPro" id="IPR036704">
    <property type="entry name" value="RraA/RraA-like_sf"/>
</dbReference>
<comment type="function">
    <text evidence="8">Catalyzes the aldol cleavage of 4-hydroxy-4-methyl-2-oxoglutarate (HMG) into 2 molecules of pyruvate. Also contains a secondary oxaloacetate (OAA) decarboxylase activity due to the common pyruvate enolate transition state formed following C-C bond cleavage in the retro-aldol and decarboxylation reactions.</text>
</comment>
<reference evidence="12 13" key="1">
    <citation type="journal article" date="2024" name="Int. J. Mol. Sci.">
        <title>Exploration of Alicyclobacillus spp. Genome in Search of Antibiotic Resistance.</title>
        <authorList>
            <person name="Bucka-Kolendo J."/>
            <person name="Kiousi D.E."/>
            <person name="Dekowska A."/>
            <person name="Mikolajczuk-Szczyrba A."/>
            <person name="Karadedos D.M."/>
            <person name="Michael P."/>
            <person name="Galanis A."/>
            <person name="Sokolowska B."/>
        </authorList>
    </citation>
    <scope>NUCLEOTIDE SEQUENCE [LARGE SCALE GENOMIC DNA]</scope>
    <source>
        <strain evidence="12 13">KKP 3000</strain>
    </source>
</reference>
<evidence type="ECO:0000313" key="13">
    <source>
        <dbReference type="Proteomes" id="UP001579974"/>
    </source>
</evidence>
<dbReference type="NCBIfam" id="NF006093">
    <property type="entry name" value="PRK08245.1"/>
    <property type="match status" value="1"/>
</dbReference>
<dbReference type="RefSeq" id="WP_275475373.1">
    <property type="nucleotide sequence ID" value="NZ_CP162940.1"/>
</dbReference>